<proteinExistence type="inferred from homology"/>
<dbReference type="PANTHER" id="PTHR14097:SF7">
    <property type="entry name" value="OXIDOREDUCTASE HTATIP2"/>
    <property type="match status" value="1"/>
</dbReference>
<accession>A0A9P3BBM4</accession>
<dbReference type="GO" id="GO:0005741">
    <property type="term" value="C:mitochondrial outer membrane"/>
    <property type="evidence" value="ECO:0007669"/>
    <property type="project" value="UniProtKB-SubCell"/>
</dbReference>
<dbReference type="RefSeq" id="XP_043155751.1">
    <property type="nucleotide sequence ID" value="XM_043299816.1"/>
</dbReference>
<evidence type="ECO:0000256" key="4">
    <source>
        <dbReference type="ARBA" id="ARBA00022946"/>
    </source>
</evidence>
<dbReference type="FunFam" id="3.40.50.720:FF:000366">
    <property type="entry name" value="Protein FMP52, mitochondrial"/>
    <property type="match status" value="1"/>
</dbReference>
<keyword evidence="4" id="KW-0809">Transit peptide</keyword>
<dbReference type="Proteomes" id="UP001043456">
    <property type="component" value="Unassembled WGS sequence"/>
</dbReference>
<gene>
    <name evidence="8" type="ORF">Asppvi_003859</name>
</gene>
<evidence type="ECO:0000259" key="7">
    <source>
        <dbReference type="Pfam" id="PF13460"/>
    </source>
</evidence>
<protein>
    <submittedName>
        <fullName evidence="8">Protein fmp52, mitochondrial</fullName>
    </submittedName>
</protein>
<evidence type="ECO:0000313" key="8">
    <source>
        <dbReference type="EMBL" id="GIJ85004.1"/>
    </source>
</evidence>
<comment type="caution">
    <text evidence="8">The sequence shown here is derived from an EMBL/GenBank/DDBJ whole genome shotgun (WGS) entry which is preliminary data.</text>
</comment>
<sequence>MASVALIGCTGMVGTHIVSTLLANPSISHIVTLSRRPPQAASTAPQTKLTAFISDDTSLWTPHLASVSPPPAIFISSFGTTRASAGGFDNLYKVEHGVNIETAIAAKKMGVKAYVLVSSVGATKTSSFPYSRMKGEIEEDVKALNFDRTIILRPGIISGTRGESRPVEAVLRFFAGIAGKVHSILKDSWPQDADVIARAAVNAGLKAVDGEVEGSDIIHQGKL</sequence>
<dbReference type="AlphaFoldDB" id="A0A9P3BBM4"/>
<evidence type="ECO:0000256" key="5">
    <source>
        <dbReference type="ARBA" id="ARBA00023128"/>
    </source>
</evidence>
<dbReference type="Pfam" id="PF13460">
    <property type="entry name" value="NAD_binding_10"/>
    <property type="match status" value="1"/>
</dbReference>
<dbReference type="GeneID" id="67002471"/>
<evidence type="ECO:0000256" key="2">
    <source>
        <dbReference type="ARBA" id="ARBA00006617"/>
    </source>
</evidence>
<dbReference type="InterPro" id="IPR036291">
    <property type="entry name" value="NAD(P)-bd_dom_sf"/>
</dbReference>
<feature type="domain" description="NAD(P)-binding" evidence="7">
    <location>
        <begin position="8"/>
        <end position="158"/>
    </location>
</feature>
<comment type="subcellular location">
    <subcellularLocation>
        <location evidence="1">Mitochondrion outer membrane</location>
        <topology evidence="1">Peripheral membrane protein</topology>
    </subcellularLocation>
</comment>
<dbReference type="OrthoDB" id="430436at2759"/>
<keyword evidence="9" id="KW-1185">Reference proteome</keyword>
<evidence type="ECO:0000256" key="6">
    <source>
        <dbReference type="ARBA" id="ARBA00023136"/>
    </source>
</evidence>
<evidence type="ECO:0000313" key="9">
    <source>
        <dbReference type="Proteomes" id="UP001043456"/>
    </source>
</evidence>
<dbReference type="SUPFAM" id="SSF51735">
    <property type="entry name" value="NAD(P)-binding Rossmann-fold domains"/>
    <property type="match status" value="1"/>
</dbReference>
<name>A0A9P3BBM4_9EURO</name>
<keyword evidence="5" id="KW-0496">Mitochondrion</keyword>
<evidence type="ECO:0000256" key="3">
    <source>
        <dbReference type="ARBA" id="ARBA00022787"/>
    </source>
</evidence>
<organism evidence="8 9">
    <name type="scientific">Aspergillus pseudoviridinutans</name>
    <dbReference type="NCBI Taxonomy" id="1517512"/>
    <lineage>
        <taxon>Eukaryota</taxon>
        <taxon>Fungi</taxon>
        <taxon>Dikarya</taxon>
        <taxon>Ascomycota</taxon>
        <taxon>Pezizomycotina</taxon>
        <taxon>Eurotiomycetes</taxon>
        <taxon>Eurotiomycetidae</taxon>
        <taxon>Eurotiales</taxon>
        <taxon>Aspergillaceae</taxon>
        <taxon>Aspergillus</taxon>
        <taxon>Aspergillus subgen. Fumigati</taxon>
    </lineage>
</organism>
<keyword evidence="6" id="KW-0472">Membrane</keyword>
<dbReference type="InterPro" id="IPR016040">
    <property type="entry name" value="NAD(P)-bd_dom"/>
</dbReference>
<dbReference type="PANTHER" id="PTHR14097">
    <property type="entry name" value="OXIDOREDUCTASE HTATIP2"/>
    <property type="match status" value="1"/>
</dbReference>
<evidence type="ECO:0000256" key="1">
    <source>
        <dbReference type="ARBA" id="ARBA00004450"/>
    </source>
</evidence>
<dbReference type="Gene3D" id="3.40.50.720">
    <property type="entry name" value="NAD(P)-binding Rossmann-like Domain"/>
    <property type="match status" value="1"/>
</dbReference>
<comment type="similarity">
    <text evidence="2">Belongs to the FMP52 family.</text>
</comment>
<dbReference type="GO" id="GO:0051170">
    <property type="term" value="P:import into nucleus"/>
    <property type="evidence" value="ECO:0007669"/>
    <property type="project" value="TreeGrafter"/>
</dbReference>
<dbReference type="EMBL" id="BHVY01000003">
    <property type="protein sequence ID" value="GIJ85004.1"/>
    <property type="molecule type" value="Genomic_DNA"/>
</dbReference>
<reference evidence="8 9" key="1">
    <citation type="submission" date="2018-10" db="EMBL/GenBank/DDBJ databases">
        <title>Pan-genome distribution and transcriptional activeness of fungal secondary metabolism genes in Aspergillus section Fumigati.</title>
        <authorList>
            <person name="Takahashi H."/>
            <person name="Umemura M."/>
            <person name="Ninomiya A."/>
            <person name="Kusuya Y."/>
            <person name="Urayama S."/>
            <person name="Shimizu M."/>
            <person name="Watanabe A."/>
            <person name="Kamei K."/>
            <person name="Yaguchi T."/>
            <person name="Hagiwara D."/>
        </authorList>
    </citation>
    <scope>NUCLEOTIDE SEQUENCE [LARGE SCALE GENOMIC DNA]</scope>
    <source>
        <strain evidence="8 9">IFM 55266</strain>
    </source>
</reference>
<keyword evidence="3" id="KW-1000">Mitochondrion outer membrane</keyword>